<dbReference type="EMBL" id="BLLI01000038">
    <property type="protein sequence ID" value="GFH42763.1"/>
    <property type="molecule type" value="Genomic_DNA"/>
</dbReference>
<dbReference type="RefSeq" id="WP_172209067.1">
    <property type="nucleotide sequence ID" value="NZ_BLLI01000038.1"/>
</dbReference>
<reference evidence="1 2" key="1">
    <citation type="submission" date="2020-02" db="EMBL/GenBank/DDBJ databases">
        <title>Draft genome sequence of Lactococcus sp. Hs30E4-3.</title>
        <authorList>
            <person name="Noda S."/>
            <person name="Yuki M."/>
            <person name="Ohkuma M."/>
        </authorList>
    </citation>
    <scope>NUCLEOTIDE SEQUENCE [LARGE SCALE GENOMIC DNA]</scope>
    <source>
        <strain evidence="1 2">Hs30E4-3</strain>
    </source>
</reference>
<evidence type="ECO:0000313" key="2">
    <source>
        <dbReference type="Proteomes" id="UP000480303"/>
    </source>
</evidence>
<protein>
    <submittedName>
        <fullName evidence="1">Uncharacterized protein</fullName>
    </submittedName>
</protein>
<organism evidence="1 2">
    <name type="scientific">Pseudolactococcus hodotermopsidis</name>
    <dbReference type="NCBI Taxonomy" id="2709157"/>
    <lineage>
        <taxon>Bacteria</taxon>
        <taxon>Bacillati</taxon>
        <taxon>Bacillota</taxon>
        <taxon>Bacilli</taxon>
        <taxon>Lactobacillales</taxon>
        <taxon>Streptococcaceae</taxon>
        <taxon>Pseudolactococcus</taxon>
    </lineage>
</organism>
<keyword evidence="2" id="KW-1185">Reference proteome</keyword>
<gene>
    <name evidence="1" type="ORF">Hs30E_13140</name>
</gene>
<sequence>MELAKEDKVKEKFATAKEKFLDSFEKLKFDIGKNGDGVFNMKYPNDKGKMSKFNRSKDSTDDLFNVIYQNICNLFHGSKPPFGEVEILSDNDIDLINWVYDTLREIYKVLSN</sequence>
<dbReference type="Proteomes" id="UP000480303">
    <property type="component" value="Unassembled WGS sequence"/>
</dbReference>
<comment type="caution">
    <text evidence="1">The sequence shown here is derived from an EMBL/GenBank/DDBJ whole genome shotgun (WGS) entry which is preliminary data.</text>
</comment>
<accession>A0A6A0BDJ6</accession>
<dbReference type="AlphaFoldDB" id="A0A6A0BDJ6"/>
<name>A0A6A0BDJ6_9LACT</name>
<proteinExistence type="predicted"/>
<evidence type="ECO:0000313" key="1">
    <source>
        <dbReference type="EMBL" id="GFH42763.1"/>
    </source>
</evidence>